<dbReference type="AlphaFoldDB" id="A0A2M7G7H9"/>
<evidence type="ECO:0000313" key="2">
    <source>
        <dbReference type="Proteomes" id="UP000231019"/>
    </source>
</evidence>
<protein>
    <submittedName>
        <fullName evidence="1">Uncharacterized protein</fullName>
    </submittedName>
</protein>
<evidence type="ECO:0000313" key="1">
    <source>
        <dbReference type="EMBL" id="PIW18013.1"/>
    </source>
</evidence>
<name>A0A2M7G7H9_9BACT</name>
<dbReference type="EMBL" id="PFFQ01000016">
    <property type="protein sequence ID" value="PIW18013.1"/>
    <property type="molecule type" value="Genomic_DNA"/>
</dbReference>
<gene>
    <name evidence="1" type="ORF">COW36_06630</name>
</gene>
<accession>A0A2M7G7H9</accession>
<proteinExistence type="predicted"/>
<sequence>MATIEQIKNAAGAHIEQVHGYKQYKRENILAQRSGYSIIDLTKMNTFIDAVRAKSTELETLSDGQVEQFETVLSWYASITP</sequence>
<organism evidence="1 2">
    <name type="scientific">bacterium (Candidatus Blackallbacteria) CG17_big_fil_post_rev_8_21_14_2_50_48_46</name>
    <dbReference type="NCBI Taxonomy" id="2014261"/>
    <lineage>
        <taxon>Bacteria</taxon>
        <taxon>Candidatus Blackallbacteria</taxon>
    </lineage>
</organism>
<dbReference type="Proteomes" id="UP000231019">
    <property type="component" value="Unassembled WGS sequence"/>
</dbReference>
<reference evidence="1 2" key="1">
    <citation type="submission" date="2017-09" db="EMBL/GenBank/DDBJ databases">
        <title>Depth-based differentiation of microbial function through sediment-hosted aquifers and enrichment of novel symbionts in the deep terrestrial subsurface.</title>
        <authorList>
            <person name="Probst A.J."/>
            <person name="Ladd B."/>
            <person name="Jarett J.K."/>
            <person name="Geller-Mcgrath D.E."/>
            <person name="Sieber C.M."/>
            <person name="Emerson J.B."/>
            <person name="Anantharaman K."/>
            <person name="Thomas B.C."/>
            <person name="Malmstrom R."/>
            <person name="Stieglmeier M."/>
            <person name="Klingl A."/>
            <person name="Woyke T."/>
            <person name="Ryan C.M."/>
            <person name="Banfield J.F."/>
        </authorList>
    </citation>
    <scope>NUCLEOTIDE SEQUENCE [LARGE SCALE GENOMIC DNA]</scope>
    <source>
        <strain evidence="1">CG17_big_fil_post_rev_8_21_14_2_50_48_46</strain>
    </source>
</reference>
<comment type="caution">
    <text evidence="1">The sequence shown here is derived from an EMBL/GenBank/DDBJ whole genome shotgun (WGS) entry which is preliminary data.</text>
</comment>